<feature type="compositionally biased region" description="Polar residues" evidence="1">
    <location>
        <begin position="15"/>
        <end position="37"/>
    </location>
</feature>
<sequence>MYKVLNVERLPDIRQPQQHSAGAPNQQPVSLASLSMKSNDRKRPRDSITTTATTDKTTEKSGETKGNDEDGDEAVIG</sequence>
<reference evidence="4" key="1">
    <citation type="submission" date="2017-02" db="UniProtKB">
        <authorList>
            <consortium name="WormBaseParasite"/>
        </authorList>
    </citation>
    <scope>IDENTIFICATION</scope>
</reference>
<name>A0A0M3KBK0_ANISI</name>
<feature type="compositionally biased region" description="Basic and acidic residues" evidence="1">
    <location>
        <begin position="56"/>
        <end position="68"/>
    </location>
</feature>
<evidence type="ECO:0000256" key="1">
    <source>
        <dbReference type="SAM" id="MobiDB-lite"/>
    </source>
</evidence>
<dbReference type="EMBL" id="UYRR01034518">
    <property type="protein sequence ID" value="VDK61333.1"/>
    <property type="molecule type" value="Genomic_DNA"/>
</dbReference>
<accession>A0A0M3KBK0</accession>
<gene>
    <name evidence="2" type="ORF">ASIM_LOCUS17748</name>
</gene>
<feature type="region of interest" description="Disordered" evidence="1">
    <location>
        <begin position="1"/>
        <end position="77"/>
    </location>
</feature>
<protein>
    <submittedName>
        <fullName evidence="2 4">Uncharacterized protein</fullName>
    </submittedName>
</protein>
<evidence type="ECO:0000313" key="3">
    <source>
        <dbReference type="Proteomes" id="UP000267096"/>
    </source>
</evidence>
<reference evidence="2 3" key="2">
    <citation type="submission" date="2018-11" db="EMBL/GenBank/DDBJ databases">
        <authorList>
            <consortium name="Pathogen Informatics"/>
        </authorList>
    </citation>
    <scope>NUCLEOTIDE SEQUENCE [LARGE SCALE GENOMIC DNA]</scope>
</reference>
<dbReference type="AlphaFoldDB" id="A0A0M3KBK0"/>
<dbReference type="WBParaSite" id="ASIM_0001834701-mRNA-1">
    <property type="protein sequence ID" value="ASIM_0001834701-mRNA-1"/>
    <property type="gene ID" value="ASIM_0001834701"/>
</dbReference>
<evidence type="ECO:0000313" key="4">
    <source>
        <dbReference type="WBParaSite" id="ASIM_0001834701-mRNA-1"/>
    </source>
</evidence>
<keyword evidence="3" id="KW-1185">Reference proteome</keyword>
<proteinExistence type="predicted"/>
<evidence type="ECO:0000313" key="2">
    <source>
        <dbReference type="EMBL" id="VDK61333.1"/>
    </source>
</evidence>
<dbReference type="Proteomes" id="UP000267096">
    <property type="component" value="Unassembled WGS sequence"/>
</dbReference>
<organism evidence="4">
    <name type="scientific">Anisakis simplex</name>
    <name type="common">Herring worm</name>
    <dbReference type="NCBI Taxonomy" id="6269"/>
    <lineage>
        <taxon>Eukaryota</taxon>
        <taxon>Metazoa</taxon>
        <taxon>Ecdysozoa</taxon>
        <taxon>Nematoda</taxon>
        <taxon>Chromadorea</taxon>
        <taxon>Rhabditida</taxon>
        <taxon>Spirurina</taxon>
        <taxon>Ascaridomorpha</taxon>
        <taxon>Ascaridoidea</taxon>
        <taxon>Anisakidae</taxon>
        <taxon>Anisakis</taxon>
        <taxon>Anisakis simplex complex</taxon>
    </lineage>
</organism>